<keyword evidence="10" id="KW-1133">Transmembrane helix</keyword>
<feature type="binding site" description="axial binding residue" evidence="8">
    <location>
        <position position="458"/>
    </location>
    <ligand>
        <name>heme</name>
        <dbReference type="ChEBI" id="CHEBI:30413"/>
    </ligand>
    <ligandPart>
        <name>Fe</name>
        <dbReference type="ChEBI" id="CHEBI:18248"/>
    </ligandPart>
</feature>
<dbReference type="Proteomes" id="UP000078559">
    <property type="component" value="Chromosome 3"/>
</dbReference>
<gene>
    <name evidence="11" type="ORF">VM1G_02586</name>
</gene>
<dbReference type="GO" id="GO:0005506">
    <property type="term" value="F:iron ion binding"/>
    <property type="evidence" value="ECO:0007669"/>
    <property type="project" value="InterPro"/>
</dbReference>
<keyword evidence="7 9" id="KW-0503">Monooxygenase</keyword>
<dbReference type="CDD" id="cd11065">
    <property type="entry name" value="CYP64-like"/>
    <property type="match status" value="1"/>
</dbReference>
<keyword evidence="3 8" id="KW-0349">Heme</keyword>
<dbReference type="EMBL" id="CM003100">
    <property type="protein sequence ID" value="KUI67529.1"/>
    <property type="molecule type" value="Genomic_DNA"/>
</dbReference>
<evidence type="ECO:0000256" key="6">
    <source>
        <dbReference type="ARBA" id="ARBA00023004"/>
    </source>
</evidence>
<dbReference type="GO" id="GO:0020037">
    <property type="term" value="F:heme binding"/>
    <property type="evidence" value="ECO:0007669"/>
    <property type="project" value="InterPro"/>
</dbReference>
<dbReference type="GO" id="GO:0004497">
    <property type="term" value="F:monooxygenase activity"/>
    <property type="evidence" value="ECO:0007669"/>
    <property type="project" value="UniProtKB-KW"/>
</dbReference>
<name>A0A194VTK4_CYTMA</name>
<comment type="cofactor">
    <cofactor evidence="1 8">
        <name>heme</name>
        <dbReference type="ChEBI" id="CHEBI:30413"/>
    </cofactor>
</comment>
<dbReference type="PRINTS" id="PR00463">
    <property type="entry name" value="EP450I"/>
</dbReference>
<dbReference type="SMR" id="A0A194VTK4"/>
<evidence type="ECO:0000256" key="9">
    <source>
        <dbReference type="RuleBase" id="RU000461"/>
    </source>
</evidence>
<keyword evidence="5 9" id="KW-0560">Oxidoreductase</keyword>
<comment type="similarity">
    <text evidence="2 9">Belongs to the cytochrome P450 family.</text>
</comment>
<dbReference type="InterPro" id="IPR017972">
    <property type="entry name" value="Cyt_P450_CS"/>
</dbReference>
<dbReference type="PANTHER" id="PTHR46300:SF1">
    <property type="entry name" value="P450, PUTATIVE (EUROFUNG)-RELATED"/>
    <property type="match status" value="1"/>
</dbReference>
<dbReference type="PROSITE" id="PS00086">
    <property type="entry name" value="CYTOCHROME_P450"/>
    <property type="match status" value="1"/>
</dbReference>
<dbReference type="AlphaFoldDB" id="A0A194VTK4"/>
<dbReference type="InterPro" id="IPR050364">
    <property type="entry name" value="Cytochrome_P450_fung"/>
</dbReference>
<dbReference type="InterPro" id="IPR001128">
    <property type="entry name" value="Cyt_P450"/>
</dbReference>
<keyword evidence="12" id="KW-1185">Reference proteome</keyword>
<evidence type="ECO:0000313" key="11">
    <source>
        <dbReference type="EMBL" id="KUI67529.1"/>
    </source>
</evidence>
<accession>A0A194VTK4</accession>
<evidence type="ECO:0000256" key="8">
    <source>
        <dbReference type="PIRSR" id="PIRSR602401-1"/>
    </source>
</evidence>
<dbReference type="PRINTS" id="PR00385">
    <property type="entry name" value="P450"/>
</dbReference>
<keyword evidence="6 8" id="KW-0408">Iron</keyword>
<dbReference type="SUPFAM" id="SSF48264">
    <property type="entry name" value="Cytochrome P450"/>
    <property type="match status" value="1"/>
</dbReference>
<dbReference type="GO" id="GO:0016705">
    <property type="term" value="F:oxidoreductase activity, acting on paired donors, with incorporation or reduction of molecular oxygen"/>
    <property type="evidence" value="ECO:0007669"/>
    <property type="project" value="InterPro"/>
</dbReference>
<evidence type="ECO:0000256" key="3">
    <source>
        <dbReference type="ARBA" id="ARBA00022617"/>
    </source>
</evidence>
<sequence length="552" mass="63295">MTDSLFEILSHEYGSIALPIIAFVLLLRLYITHLAREPLPPGPPGLPLLGNILSMPTDYPYLQFETWKRQYGPIFSLAAGKDTIIVLADHETAHELLNKRSQNYSHRPTMHMAGELLYKGHHMLFRPFDEKYKAHRRNMGPLFTEAASRMVGPVQDMESIASLRQLLDFSEGSEKARLDARQYVKHVKDQSRLLDGYCALVMALHRYTASVAYLLVYGFRIETGREPELTNGHLVEKNFAEAMKPGVWPCDVIPALNYLPQWLAPWKKTAERWYEFEKEHHMKSISRAKNSPAWNWTKAVMGNKAARRLDEVSLVYDAGILNNAGLDTTAQTLEMFILAAVTNPDKMKIAQEELDRVVGRDRMPSLEDRKDLPYMSAVIEEVLRWRPIIMGGIVHSNLQDDVFKGYRIPKGSVVIPNVWSIHMDERVYKDPHLFLPERWLENPSLPDHVGFGFGRRVCMGEHIARASMFTMMARLFWAFDIKKGLDGAGNEIDVDSFNLTDYFITRPKPYPARLILRHGAVRDVVDAAWEKVEKDPDVIMEQVGGYFKNRMK</sequence>
<evidence type="ECO:0000313" key="12">
    <source>
        <dbReference type="Proteomes" id="UP000078559"/>
    </source>
</evidence>
<evidence type="ECO:0000256" key="2">
    <source>
        <dbReference type="ARBA" id="ARBA00010617"/>
    </source>
</evidence>
<dbReference type="InterPro" id="IPR002401">
    <property type="entry name" value="Cyt_P450_E_grp-I"/>
</dbReference>
<reference evidence="11" key="1">
    <citation type="submission" date="2014-12" db="EMBL/GenBank/DDBJ databases">
        <title>Genome Sequence of Valsa Canker Pathogens Uncovers a Specific Adaption of Colonization on Woody Bark.</title>
        <authorList>
            <person name="Yin Z."/>
            <person name="Liu H."/>
            <person name="Gao X."/>
            <person name="Li Z."/>
            <person name="Song N."/>
            <person name="Ke X."/>
            <person name="Dai Q."/>
            <person name="Wu Y."/>
            <person name="Sun Y."/>
            <person name="Xu J.-R."/>
            <person name="Kang Z.K."/>
            <person name="Wang L."/>
            <person name="Huang L."/>
        </authorList>
    </citation>
    <scope>NUCLEOTIDE SEQUENCE [LARGE SCALE GENOMIC DNA]</scope>
    <source>
        <strain evidence="11">03-8</strain>
    </source>
</reference>
<organism evidence="11 12">
    <name type="scientific">Cytospora mali</name>
    <name type="common">Apple Valsa canker fungus</name>
    <name type="synonym">Valsa mali</name>
    <dbReference type="NCBI Taxonomy" id="578113"/>
    <lineage>
        <taxon>Eukaryota</taxon>
        <taxon>Fungi</taxon>
        <taxon>Dikarya</taxon>
        <taxon>Ascomycota</taxon>
        <taxon>Pezizomycotina</taxon>
        <taxon>Sordariomycetes</taxon>
        <taxon>Sordariomycetidae</taxon>
        <taxon>Diaporthales</taxon>
        <taxon>Cytosporaceae</taxon>
        <taxon>Cytospora</taxon>
    </lineage>
</organism>
<dbReference type="PANTHER" id="PTHR46300">
    <property type="entry name" value="P450, PUTATIVE (EUROFUNG)-RELATED-RELATED"/>
    <property type="match status" value="1"/>
</dbReference>
<feature type="transmembrane region" description="Helical" evidence="10">
    <location>
        <begin position="13"/>
        <end position="31"/>
    </location>
</feature>
<proteinExistence type="inferred from homology"/>
<dbReference type="Pfam" id="PF00067">
    <property type="entry name" value="p450"/>
    <property type="match status" value="1"/>
</dbReference>
<keyword evidence="4 8" id="KW-0479">Metal-binding</keyword>
<evidence type="ECO:0000256" key="5">
    <source>
        <dbReference type="ARBA" id="ARBA00023002"/>
    </source>
</evidence>
<keyword evidence="10" id="KW-0472">Membrane</keyword>
<protein>
    <submittedName>
        <fullName evidence="11">Fumitremorgin C synthase</fullName>
    </submittedName>
</protein>
<evidence type="ECO:0000256" key="4">
    <source>
        <dbReference type="ARBA" id="ARBA00022723"/>
    </source>
</evidence>
<dbReference type="OrthoDB" id="1470350at2759"/>
<keyword evidence="10" id="KW-0812">Transmembrane</keyword>
<evidence type="ECO:0000256" key="7">
    <source>
        <dbReference type="ARBA" id="ARBA00023033"/>
    </source>
</evidence>
<evidence type="ECO:0000256" key="1">
    <source>
        <dbReference type="ARBA" id="ARBA00001971"/>
    </source>
</evidence>
<evidence type="ECO:0000256" key="10">
    <source>
        <dbReference type="SAM" id="Phobius"/>
    </source>
</evidence>
<dbReference type="Gene3D" id="1.10.630.10">
    <property type="entry name" value="Cytochrome P450"/>
    <property type="match status" value="1"/>
</dbReference>
<dbReference type="InterPro" id="IPR036396">
    <property type="entry name" value="Cyt_P450_sf"/>
</dbReference>